<evidence type="ECO:0000313" key="2">
    <source>
        <dbReference type="EMBL" id="CAK0804789.1"/>
    </source>
</evidence>
<organism evidence="2 3">
    <name type="scientific">Prorocentrum cordatum</name>
    <dbReference type="NCBI Taxonomy" id="2364126"/>
    <lineage>
        <taxon>Eukaryota</taxon>
        <taxon>Sar</taxon>
        <taxon>Alveolata</taxon>
        <taxon>Dinophyceae</taxon>
        <taxon>Prorocentrales</taxon>
        <taxon>Prorocentraceae</taxon>
        <taxon>Prorocentrum</taxon>
    </lineage>
</organism>
<feature type="non-terminal residue" evidence="2">
    <location>
        <position position="1"/>
    </location>
</feature>
<gene>
    <name evidence="2" type="ORF">PCOR1329_LOCUS11481</name>
</gene>
<dbReference type="Proteomes" id="UP001189429">
    <property type="component" value="Unassembled WGS sequence"/>
</dbReference>
<feature type="region of interest" description="Disordered" evidence="1">
    <location>
        <begin position="69"/>
        <end position="111"/>
    </location>
</feature>
<reference evidence="2" key="1">
    <citation type="submission" date="2023-10" db="EMBL/GenBank/DDBJ databases">
        <authorList>
            <person name="Chen Y."/>
            <person name="Shah S."/>
            <person name="Dougan E. K."/>
            <person name="Thang M."/>
            <person name="Chan C."/>
        </authorList>
    </citation>
    <scope>NUCLEOTIDE SEQUENCE [LARGE SCALE GENOMIC DNA]</scope>
</reference>
<feature type="compositionally biased region" description="Basic residues" evidence="1">
    <location>
        <begin position="351"/>
        <end position="361"/>
    </location>
</feature>
<feature type="region of interest" description="Disordered" evidence="1">
    <location>
        <begin position="305"/>
        <end position="361"/>
    </location>
</feature>
<dbReference type="EMBL" id="CAUYUJ010003321">
    <property type="protein sequence ID" value="CAK0804789.1"/>
    <property type="molecule type" value="Genomic_DNA"/>
</dbReference>
<protein>
    <submittedName>
        <fullName evidence="2">Uncharacterized protein</fullName>
    </submittedName>
</protein>
<comment type="caution">
    <text evidence="2">The sequence shown here is derived from an EMBL/GenBank/DDBJ whole genome shotgun (WGS) entry which is preliminary data.</text>
</comment>
<feature type="region of interest" description="Disordered" evidence="1">
    <location>
        <begin position="155"/>
        <end position="215"/>
    </location>
</feature>
<sequence length="361" mass="39795">SLGAPPIFKESLNLLWLGPRRTVASAGSVKWLAVVMRNAKCPLHSPAPSWGKKAVLPAQLERIARGIPVQTERGVAKDKHCAGARDDPRGTSQDRKRRATERLTADETTVGGAHKGATLLCAWPRRLTEERHVQTNAVEHGSQRPWRDEGAWRWAATNCPSPPVLQNAPSRPAKGRRGGGHANFEQGGDRKEGGNTSGGTGREDEERRGKQKARRAREEICIAHRSHRRAPLWPEAARKGPGPPRTRQRIRADAFVGEGATVVPAVGPVATVATSGGKVHLWLPFDGRWRAEASSARMAAPSQWRARRSYRRSCGRPRCQRGPRRGEGATERRMERGLARHGTARQPYKVGSHRPPRRHTT</sequence>
<evidence type="ECO:0000313" key="3">
    <source>
        <dbReference type="Proteomes" id="UP001189429"/>
    </source>
</evidence>
<name>A0ABN9QLR7_9DINO</name>
<keyword evidence="3" id="KW-1185">Reference proteome</keyword>
<feature type="compositionally biased region" description="Basic and acidic residues" evidence="1">
    <location>
        <begin position="74"/>
        <end position="105"/>
    </location>
</feature>
<feature type="compositionally biased region" description="Basic residues" evidence="1">
    <location>
        <begin position="305"/>
        <end position="323"/>
    </location>
</feature>
<evidence type="ECO:0000256" key="1">
    <source>
        <dbReference type="SAM" id="MobiDB-lite"/>
    </source>
</evidence>
<accession>A0ABN9QLR7</accession>
<proteinExistence type="predicted"/>
<feature type="compositionally biased region" description="Basic and acidic residues" evidence="1">
    <location>
        <begin position="324"/>
        <end position="338"/>
    </location>
</feature>